<feature type="chain" id="PRO_5021343302" evidence="1">
    <location>
        <begin position="23"/>
        <end position="116"/>
    </location>
</feature>
<keyword evidence="2" id="KW-0378">Hydrolase</keyword>
<evidence type="ECO:0000313" key="3">
    <source>
        <dbReference type="Proteomes" id="UP000319212"/>
    </source>
</evidence>
<sequence length="116" mass="11891">MKTAQLFAAAALSMLAVAGAHAETYDGVQQVHSLNSRANVETQAVATAHAPNQNVTNGSRVTPALTTSASRASVAEQAVAAAHAANQNLDRKAFVNSTIPAEYTQGSMATTQRAGL</sequence>
<comment type="caution">
    <text evidence="2">The sequence shown here is derived from an EMBL/GenBank/DDBJ whole genome shotgun (WGS) entry which is preliminary data.</text>
</comment>
<evidence type="ECO:0000313" key="2">
    <source>
        <dbReference type="EMBL" id="TPG23726.1"/>
    </source>
</evidence>
<proteinExistence type="predicted"/>
<dbReference type="EMBL" id="RCZI01000007">
    <property type="protein sequence ID" value="TPG23726.1"/>
    <property type="molecule type" value="Genomic_DNA"/>
</dbReference>
<protein>
    <submittedName>
        <fullName evidence="2">Alpha/beta hydrolase</fullName>
    </submittedName>
</protein>
<dbReference type="RefSeq" id="WP_140844770.1">
    <property type="nucleotide sequence ID" value="NZ_RCZI01000007.1"/>
</dbReference>
<organism evidence="2 3">
    <name type="scientific">Variovorax guangxiensis</name>
    <dbReference type="NCBI Taxonomy" id="1775474"/>
    <lineage>
        <taxon>Bacteria</taxon>
        <taxon>Pseudomonadati</taxon>
        <taxon>Pseudomonadota</taxon>
        <taxon>Betaproteobacteria</taxon>
        <taxon>Burkholderiales</taxon>
        <taxon>Comamonadaceae</taxon>
        <taxon>Variovorax</taxon>
    </lineage>
</organism>
<dbReference type="OrthoDB" id="8855561at2"/>
<dbReference type="GO" id="GO:0016787">
    <property type="term" value="F:hydrolase activity"/>
    <property type="evidence" value="ECO:0007669"/>
    <property type="project" value="UniProtKB-KW"/>
</dbReference>
<name>A0A502DI00_9BURK</name>
<dbReference type="AlphaFoldDB" id="A0A502DI00"/>
<feature type="signal peptide" evidence="1">
    <location>
        <begin position="1"/>
        <end position="22"/>
    </location>
</feature>
<accession>A0A502DI00</accession>
<evidence type="ECO:0000256" key="1">
    <source>
        <dbReference type="SAM" id="SignalP"/>
    </source>
</evidence>
<gene>
    <name evidence="2" type="ORF">EAH82_19200</name>
</gene>
<dbReference type="Proteomes" id="UP000319212">
    <property type="component" value="Unassembled WGS sequence"/>
</dbReference>
<keyword evidence="1" id="KW-0732">Signal</keyword>
<reference evidence="2 3" key="1">
    <citation type="journal article" date="2019" name="Environ. Microbiol.">
        <title>Species interactions and distinct microbial communities in high Arctic permafrost affected cryosols are associated with the CH4 and CO2 gas fluxes.</title>
        <authorList>
            <person name="Altshuler I."/>
            <person name="Hamel J."/>
            <person name="Turney S."/>
            <person name="Magnuson E."/>
            <person name="Levesque R."/>
            <person name="Greer C."/>
            <person name="Whyte L.G."/>
        </authorList>
    </citation>
    <scope>NUCLEOTIDE SEQUENCE [LARGE SCALE GENOMIC DNA]</scope>
    <source>
        <strain evidence="2 3">S06.C</strain>
    </source>
</reference>